<sequence>MPITRGELWKPVEHPAIYVVTTNASVNKRGELVMGRGAALQATQRIPGIAVEAAEIVDYRLGLL</sequence>
<accession>A0A0F8YCC5</accession>
<proteinExistence type="predicted"/>
<evidence type="ECO:0000313" key="1">
    <source>
        <dbReference type="EMBL" id="KKK79008.1"/>
    </source>
</evidence>
<reference evidence="1" key="1">
    <citation type="journal article" date="2015" name="Nature">
        <title>Complex archaea that bridge the gap between prokaryotes and eukaryotes.</title>
        <authorList>
            <person name="Spang A."/>
            <person name="Saw J.H."/>
            <person name="Jorgensen S.L."/>
            <person name="Zaremba-Niedzwiedzka K."/>
            <person name="Martijn J."/>
            <person name="Lind A.E."/>
            <person name="van Eijk R."/>
            <person name="Schleper C."/>
            <person name="Guy L."/>
            <person name="Ettema T.J."/>
        </authorList>
    </citation>
    <scope>NUCLEOTIDE SEQUENCE</scope>
</reference>
<dbReference type="AlphaFoldDB" id="A0A0F8YCC5"/>
<name>A0A0F8YCC5_9ZZZZ</name>
<comment type="caution">
    <text evidence="1">The sequence shown here is derived from an EMBL/GenBank/DDBJ whole genome shotgun (WGS) entry which is preliminary data.</text>
</comment>
<gene>
    <name evidence="1" type="ORF">LCGC14_2837860</name>
</gene>
<protein>
    <submittedName>
        <fullName evidence="1">Uncharacterized protein</fullName>
    </submittedName>
</protein>
<feature type="non-terminal residue" evidence="1">
    <location>
        <position position="64"/>
    </location>
</feature>
<organism evidence="1">
    <name type="scientific">marine sediment metagenome</name>
    <dbReference type="NCBI Taxonomy" id="412755"/>
    <lineage>
        <taxon>unclassified sequences</taxon>
        <taxon>metagenomes</taxon>
        <taxon>ecological metagenomes</taxon>
    </lineage>
</organism>
<dbReference type="EMBL" id="LAZR01054226">
    <property type="protein sequence ID" value="KKK79008.1"/>
    <property type="molecule type" value="Genomic_DNA"/>
</dbReference>